<accession>A0A3P6QXC6</accession>
<sequence>MAIAYITYWMGEGEDRHKTKSSGQHLGKKGSGLVFADHLPSTNCTLAVIGLQYGNSPKTWTRVIVEGRPDPTHAKVYLIDYGMRQLVNARSLYEMPIEMMRVPPQAFPIIPKISQPPDLGPGEWQKLKNVRITVHMRGVKDGKFVCDQMTVYDASTRTDVDFGAALRSNIQLEL</sequence>
<dbReference type="OrthoDB" id="5815643at2759"/>
<organism evidence="2 3">
    <name type="scientific">Cylicostephanus goldi</name>
    <name type="common">Nematode worm</name>
    <dbReference type="NCBI Taxonomy" id="71465"/>
    <lineage>
        <taxon>Eukaryota</taxon>
        <taxon>Metazoa</taxon>
        <taxon>Ecdysozoa</taxon>
        <taxon>Nematoda</taxon>
        <taxon>Chromadorea</taxon>
        <taxon>Rhabditida</taxon>
        <taxon>Rhabditina</taxon>
        <taxon>Rhabditomorpha</taxon>
        <taxon>Strongyloidea</taxon>
        <taxon>Strongylidae</taxon>
        <taxon>Cylicostephanus</taxon>
    </lineage>
</organism>
<name>A0A3P6QXC6_CYLGO</name>
<keyword evidence="3" id="KW-1185">Reference proteome</keyword>
<feature type="domain" description="Tudor" evidence="1">
    <location>
        <begin position="58"/>
        <end position="108"/>
    </location>
</feature>
<evidence type="ECO:0000313" key="3">
    <source>
        <dbReference type="Proteomes" id="UP000271889"/>
    </source>
</evidence>
<dbReference type="SUPFAM" id="SSF63748">
    <property type="entry name" value="Tudor/PWWP/MBT"/>
    <property type="match status" value="1"/>
</dbReference>
<protein>
    <recommendedName>
        <fullName evidence="1">Tudor domain-containing protein</fullName>
    </recommendedName>
</protein>
<evidence type="ECO:0000313" key="2">
    <source>
        <dbReference type="EMBL" id="VDK53589.1"/>
    </source>
</evidence>
<evidence type="ECO:0000259" key="1">
    <source>
        <dbReference type="Pfam" id="PF00567"/>
    </source>
</evidence>
<gene>
    <name evidence="2" type="ORF">CGOC_LOCUS2725</name>
</gene>
<dbReference type="EMBL" id="UYRV01006353">
    <property type="protein sequence ID" value="VDK53589.1"/>
    <property type="molecule type" value="Genomic_DNA"/>
</dbReference>
<dbReference type="InterPro" id="IPR002999">
    <property type="entry name" value="Tudor"/>
</dbReference>
<reference evidence="2 3" key="1">
    <citation type="submission" date="2018-11" db="EMBL/GenBank/DDBJ databases">
        <authorList>
            <consortium name="Pathogen Informatics"/>
        </authorList>
    </citation>
    <scope>NUCLEOTIDE SEQUENCE [LARGE SCALE GENOMIC DNA]</scope>
</reference>
<dbReference type="AlphaFoldDB" id="A0A3P6QXC6"/>
<dbReference type="Pfam" id="PF00567">
    <property type="entry name" value="TUDOR"/>
    <property type="match status" value="1"/>
</dbReference>
<dbReference type="Gene3D" id="2.30.30.140">
    <property type="match status" value="1"/>
</dbReference>
<proteinExistence type="predicted"/>
<dbReference type="Proteomes" id="UP000271889">
    <property type="component" value="Unassembled WGS sequence"/>
</dbReference>